<evidence type="ECO:0000256" key="1">
    <source>
        <dbReference type="ARBA" id="ARBA00022723"/>
    </source>
</evidence>
<dbReference type="STRING" id="1408157.A0A1J7ITX6"/>
<evidence type="ECO:0000313" key="6">
    <source>
        <dbReference type="Proteomes" id="UP000182658"/>
    </source>
</evidence>
<dbReference type="SUPFAM" id="SSF48056">
    <property type="entry name" value="Di-copper centre-containing domain"/>
    <property type="match status" value="1"/>
</dbReference>
<dbReference type="PROSITE" id="PS00498">
    <property type="entry name" value="TYROSINASE_2"/>
    <property type="match status" value="1"/>
</dbReference>
<evidence type="ECO:0000259" key="3">
    <source>
        <dbReference type="PROSITE" id="PS00497"/>
    </source>
</evidence>
<gene>
    <name evidence="5" type="ORF">CONLIGDRAFT_550273</name>
</gene>
<dbReference type="GO" id="GO:0016491">
    <property type="term" value="F:oxidoreductase activity"/>
    <property type="evidence" value="ECO:0007669"/>
    <property type="project" value="InterPro"/>
</dbReference>
<dbReference type="InterPro" id="IPR050316">
    <property type="entry name" value="Tyrosinase/Hemocyanin"/>
</dbReference>
<evidence type="ECO:0000256" key="2">
    <source>
        <dbReference type="ARBA" id="ARBA00023008"/>
    </source>
</evidence>
<dbReference type="Pfam" id="PF00264">
    <property type="entry name" value="Tyrosinase"/>
    <property type="match status" value="1"/>
</dbReference>
<protein>
    <submittedName>
        <fullName evidence="5">Di-copper centre-containing protein</fullName>
    </submittedName>
</protein>
<dbReference type="Proteomes" id="UP000182658">
    <property type="component" value="Unassembled WGS sequence"/>
</dbReference>
<feature type="non-terminal residue" evidence="5">
    <location>
        <position position="1"/>
    </location>
</feature>
<accession>A0A1J7ITX6</accession>
<dbReference type="PRINTS" id="PR00092">
    <property type="entry name" value="TYROSINASE"/>
</dbReference>
<feature type="domain" description="Tyrosinase copper-binding" evidence="4">
    <location>
        <begin position="212"/>
        <end position="223"/>
    </location>
</feature>
<dbReference type="PANTHER" id="PTHR11474">
    <property type="entry name" value="TYROSINASE FAMILY MEMBER"/>
    <property type="match status" value="1"/>
</dbReference>
<evidence type="ECO:0000259" key="4">
    <source>
        <dbReference type="PROSITE" id="PS00498"/>
    </source>
</evidence>
<name>A0A1J7ITX6_9PEZI</name>
<feature type="domain" description="Tyrosinase copper-binding" evidence="3">
    <location>
        <begin position="65"/>
        <end position="82"/>
    </location>
</feature>
<keyword evidence="2" id="KW-0186">Copper</keyword>
<organism evidence="5 6">
    <name type="scientific">Coniochaeta ligniaria NRRL 30616</name>
    <dbReference type="NCBI Taxonomy" id="1408157"/>
    <lineage>
        <taxon>Eukaryota</taxon>
        <taxon>Fungi</taxon>
        <taxon>Dikarya</taxon>
        <taxon>Ascomycota</taxon>
        <taxon>Pezizomycotina</taxon>
        <taxon>Sordariomycetes</taxon>
        <taxon>Sordariomycetidae</taxon>
        <taxon>Coniochaetales</taxon>
        <taxon>Coniochaetaceae</taxon>
        <taxon>Coniochaeta</taxon>
    </lineage>
</organism>
<keyword evidence="1" id="KW-0479">Metal-binding</keyword>
<dbReference type="Gene3D" id="1.10.1280.10">
    <property type="entry name" value="Di-copper center containing domain from catechol oxidase"/>
    <property type="match status" value="1"/>
</dbReference>
<dbReference type="InParanoid" id="A0A1J7ITX6"/>
<dbReference type="PANTHER" id="PTHR11474:SF126">
    <property type="entry name" value="TYROSINASE-LIKE PROTEIN TYR-1-RELATED"/>
    <property type="match status" value="1"/>
</dbReference>
<dbReference type="GO" id="GO:0046872">
    <property type="term" value="F:metal ion binding"/>
    <property type="evidence" value="ECO:0007669"/>
    <property type="project" value="UniProtKB-KW"/>
</dbReference>
<keyword evidence="6" id="KW-1185">Reference proteome</keyword>
<sequence>YAAGACAEPAVRIEWRDMSDDDKNSFIGAVKCLLGKPSASGQYSGSQSRYEDLVSVHQQMVGSIHMVGQFLPWHRYYLSIYESILRDECQYAGPMPWWDEAKDAADFTASPLFTDQWFGPIPRKGADGQETCLDTGFPITLHIGPGSSLSDRCLGRALDDSLTSQCNADFANYCNSYTSYADMESCAEGGPHAYCHNGIGGAMSDVASSPGDPVFFMHHSFIDHNWRIWQNADVARLSEVGGNTQPDGSGPPLDLDYVLTSKGLRDDVTVRDVMDTEGGYLCYRYSY</sequence>
<feature type="non-terminal residue" evidence="5">
    <location>
        <position position="287"/>
    </location>
</feature>
<dbReference type="PROSITE" id="PS00497">
    <property type="entry name" value="TYROSINASE_1"/>
    <property type="match status" value="1"/>
</dbReference>
<evidence type="ECO:0000313" key="5">
    <source>
        <dbReference type="EMBL" id="OIW24561.1"/>
    </source>
</evidence>
<dbReference type="InterPro" id="IPR002227">
    <property type="entry name" value="Tyrosinase_Cu-bd"/>
</dbReference>
<dbReference type="AlphaFoldDB" id="A0A1J7ITX6"/>
<reference evidence="5 6" key="1">
    <citation type="submission" date="2016-10" db="EMBL/GenBank/DDBJ databases">
        <title>Draft genome sequence of Coniochaeta ligniaria NRRL30616, a lignocellulolytic fungus for bioabatement of inhibitors in plant biomass hydrolysates.</title>
        <authorList>
            <consortium name="DOE Joint Genome Institute"/>
            <person name="Jimenez D.J."/>
            <person name="Hector R.E."/>
            <person name="Riley R."/>
            <person name="Sun H."/>
            <person name="Grigoriev I.V."/>
            <person name="Van Elsas J.D."/>
            <person name="Nichols N.N."/>
        </authorList>
    </citation>
    <scope>NUCLEOTIDE SEQUENCE [LARGE SCALE GENOMIC DNA]</scope>
    <source>
        <strain evidence="5 6">NRRL 30616</strain>
    </source>
</reference>
<dbReference type="EMBL" id="KV875103">
    <property type="protein sequence ID" value="OIW24561.1"/>
    <property type="molecule type" value="Genomic_DNA"/>
</dbReference>
<dbReference type="OrthoDB" id="6132182at2759"/>
<dbReference type="InterPro" id="IPR008922">
    <property type="entry name" value="Di-copper_centre_dom_sf"/>
</dbReference>
<proteinExistence type="predicted"/>